<reference evidence="2 3" key="1">
    <citation type="submission" date="2017-09" db="EMBL/GenBank/DDBJ databases">
        <title>WGS assembly of Aquilegia coerulea Goldsmith.</title>
        <authorList>
            <person name="Hodges S."/>
            <person name="Kramer E."/>
            <person name="Nordborg M."/>
            <person name="Tomkins J."/>
            <person name="Borevitz J."/>
            <person name="Derieg N."/>
            <person name="Yan J."/>
            <person name="Mihaltcheva S."/>
            <person name="Hayes R.D."/>
            <person name="Rokhsar D."/>
        </authorList>
    </citation>
    <scope>NUCLEOTIDE SEQUENCE [LARGE SCALE GENOMIC DNA]</scope>
    <source>
        <strain evidence="3">cv. Goldsmith</strain>
    </source>
</reference>
<dbReference type="OrthoDB" id="1908932at2759"/>
<keyword evidence="3" id="KW-1185">Reference proteome</keyword>
<name>A0A2G5E7L5_AQUCA</name>
<feature type="chain" id="PRO_5013761089" description="Knottin scorpion toxin-like domain-containing protein" evidence="1">
    <location>
        <begin position="28"/>
        <end position="75"/>
    </location>
</feature>
<protein>
    <recommendedName>
        <fullName evidence="4">Knottin scorpion toxin-like domain-containing protein</fullName>
    </recommendedName>
</protein>
<evidence type="ECO:0008006" key="4">
    <source>
        <dbReference type="Google" id="ProtNLM"/>
    </source>
</evidence>
<dbReference type="AlphaFoldDB" id="A0A2G5E7L5"/>
<sequence>MLLMKMEKISIFLLILLVFSVEMKVEAERCRLASVGCSSDAVCNQYCWSKYPNGHGECYRPAGFPIVQCACTYDC</sequence>
<proteinExistence type="predicted"/>
<keyword evidence="1" id="KW-0732">Signal</keyword>
<dbReference type="InParanoid" id="A0A2G5E7L5"/>
<evidence type="ECO:0000313" key="2">
    <source>
        <dbReference type="EMBL" id="PIA51758.1"/>
    </source>
</evidence>
<evidence type="ECO:0000313" key="3">
    <source>
        <dbReference type="Proteomes" id="UP000230069"/>
    </source>
</evidence>
<dbReference type="Proteomes" id="UP000230069">
    <property type="component" value="Unassembled WGS sequence"/>
</dbReference>
<feature type="signal peptide" evidence="1">
    <location>
        <begin position="1"/>
        <end position="27"/>
    </location>
</feature>
<evidence type="ECO:0000256" key="1">
    <source>
        <dbReference type="SAM" id="SignalP"/>
    </source>
</evidence>
<organism evidence="2 3">
    <name type="scientific">Aquilegia coerulea</name>
    <name type="common">Rocky mountain columbine</name>
    <dbReference type="NCBI Taxonomy" id="218851"/>
    <lineage>
        <taxon>Eukaryota</taxon>
        <taxon>Viridiplantae</taxon>
        <taxon>Streptophyta</taxon>
        <taxon>Embryophyta</taxon>
        <taxon>Tracheophyta</taxon>
        <taxon>Spermatophyta</taxon>
        <taxon>Magnoliopsida</taxon>
        <taxon>Ranunculales</taxon>
        <taxon>Ranunculaceae</taxon>
        <taxon>Thalictroideae</taxon>
        <taxon>Aquilegia</taxon>
    </lineage>
</organism>
<gene>
    <name evidence="2" type="ORF">AQUCO_01100555v1</name>
</gene>
<accession>A0A2G5E7L5</accession>
<dbReference type="EMBL" id="KZ305028">
    <property type="protein sequence ID" value="PIA51758.1"/>
    <property type="molecule type" value="Genomic_DNA"/>
</dbReference>